<feature type="transmembrane region" description="Helical" evidence="1">
    <location>
        <begin position="79"/>
        <end position="97"/>
    </location>
</feature>
<dbReference type="InterPro" id="IPR036691">
    <property type="entry name" value="Endo/exonu/phosph_ase_sf"/>
</dbReference>
<keyword evidence="1" id="KW-1133">Transmembrane helix</keyword>
<dbReference type="OrthoDB" id="2340043at2"/>
<feature type="transmembrane region" description="Helical" evidence="1">
    <location>
        <begin position="51"/>
        <end position="72"/>
    </location>
</feature>
<keyword evidence="3" id="KW-0540">Nuclease</keyword>
<feature type="transmembrane region" description="Helical" evidence="1">
    <location>
        <begin position="23"/>
        <end position="45"/>
    </location>
</feature>
<keyword evidence="1" id="KW-0472">Membrane</keyword>
<evidence type="ECO:0000313" key="3">
    <source>
        <dbReference type="EMBL" id="RSM82142.1"/>
    </source>
</evidence>
<dbReference type="Gene3D" id="3.60.10.10">
    <property type="entry name" value="Endonuclease/exonuclease/phosphatase"/>
    <property type="match status" value="1"/>
</dbReference>
<organism evidence="3 4">
    <name type="scientific">Kibdelosporangium aridum</name>
    <dbReference type="NCBI Taxonomy" id="2030"/>
    <lineage>
        <taxon>Bacteria</taxon>
        <taxon>Bacillati</taxon>
        <taxon>Actinomycetota</taxon>
        <taxon>Actinomycetes</taxon>
        <taxon>Pseudonocardiales</taxon>
        <taxon>Pseudonocardiaceae</taxon>
        <taxon>Kibdelosporangium</taxon>
    </lineage>
</organism>
<keyword evidence="3" id="KW-0269">Exonuclease</keyword>
<evidence type="ECO:0000256" key="1">
    <source>
        <dbReference type="SAM" id="Phobius"/>
    </source>
</evidence>
<proteinExistence type="predicted"/>
<dbReference type="InterPro" id="IPR005135">
    <property type="entry name" value="Endo/exonuclease/phosphatase"/>
</dbReference>
<gene>
    <name evidence="3" type="ORF">DMH04_25985</name>
</gene>
<reference evidence="3 4" key="1">
    <citation type="submission" date="2018-05" db="EMBL/GenBank/DDBJ databases">
        <title>Evolution of GPA BGCs.</title>
        <authorList>
            <person name="Waglechner N."/>
            <person name="Wright G.D."/>
        </authorList>
    </citation>
    <scope>NUCLEOTIDE SEQUENCE [LARGE SCALE GENOMIC DNA]</scope>
    <source>
        <strain evidence="3 4">A82846</strain>
    </source>
</reference>
<name>A0A428Z5L9_KIBAR</name>
<dbReference type="EMBL" id="QHKI01000023">
    <property type="protein sequence ID" value="RSM82142.1"/>
    <property type="molecule type" value="Genomic_DNA"/>
</dbReference>
<evidence type="ECO:0000259" key="2">
    <source>
        <dbReference type="Pfam" id="PF03372"/>
    </source>
</evidence>
<keyword evidence="1" id="KW-0812">Transmembrane</keyword>
<dbReference type="RefSeq" id="WP_051794287.1">
    <property type="nucleotide sequence ID" value="NZ_QHKI01000023.1"/>
</dbReference>
<dbReference type="AlphaFoldDB" id="A0A428Z5L9"/>
<keyword evidence="3" id="KW-0255">Endonuclease</keyword>
<dbReference type="SUPFAM" id="SSF56219">
    <property type="entry name" value="DNase I-like"/>
    <property type="match status" value="1"/>
</dbReference>
<accession>A0A428Z5L9</accession>
<comment type="caution">
    <text evidence="3">The sequence shown here is derived from an EMBL/GenBank/DDBJ whole genome shotgun (WGS) entry which is preliminary data.</text>
</comment>
<dbReference type="GO" id="GO:0004519">
    <property type="term" value="F:endonuclease activity"/>
    <property type="evidence" value="ECO:0007669"/>
    <property type="project" value="UniProtKB-KW"/>
</dbReference>
<dbReference type="Pfam" id="PF03372">
    <property type="entry name" value="Exo_endo_phos"/>
    <property type="match status" value="1"/>
</dbReference>
<feature type="domain" description="Endonuclease/exonuclease/phosphatase" evidence="2">
    <location>
        <begin position="116"/>
        <end position="322"/>
    </location>
</feature>
<evidence type="ECO:0000313" key="4">
    <source>
        <dbReference type="Proteomes" id="UP000287547"/>
    </source>
</evidence>
<protein>
    <submittedName>
        <fullName evidence="3">Endonuclease/exonuclease/phosphatase family protein</fullName>
    </submittedName>
</protein>
<dbReference type="Proteomes" id="UP000287547">
    <property type="component" value="Unassembled WGS sequence"/>
</dbReference>
<sequence length="332" mass="35607">MTATQKLAPKVPRTGARQPVKTWIVVVWLVPSAVFLAFAALRLLGVTGNRYIIATVALTPYIGVIGLALGVVGLFMRRWIFGGIVLAFAMISSAAVVPRMVTDNQPTVFGPQLTVMTANLYVGRADAVALLDLVKQHNVDVLSMQELSPAMVQDLDRAGIDRVLPYRLFDAQRGASGSGLASKFPLRQTQIADPATFAQPSAIVDLPGVVDPEVLVVHTAPGVEAQWTGTWKAELAELPSASEGKDKPRMLIGDFNATLDHPDLRDVVDRGYVDAGERRGAGLTPTWPAGIWPPPVTIDHILVDGRCAVLDYQVFDLPGSDHRAAVATVNLP</sequence>
<keyword evidence="3" id="KW-0378">Hydrolase</keyword>
<dbReference type="GO" id="GO:0004527">
    <property type="term" value="F:exonuclease activity"/>
    <property type="evidence" value="ECO:0007669"/>
    <property type="project" value="UniProtKB-KW"/>
</dbReference>